<evidence type="ECO:0000256" key="2">
    <source>
        <dbReference type="ARBA" id="ARBA00022771"/>
    </source>
</evidence>
<dbReference type="EMBL" id="CAMAPE010000038">
    <property type="protein sequence ID" value="CAH9101731.1"/>
    <property type="molecule type" value="Genomic_DNA"/>
</dbReference>
<keyword evidence="13" id="KW-1185">Reference proteome</keyword>
<feature type="domain" description="Dof-type" evidence="11">
    <location>
        <begin position="13"/>
        <end position="67"/>
    </location>
</feature>
<name>A0A9P1EFN9_CUSEU</name>
<keyword evidence="2 8" id="KW-0863">Zinc-finger</keyword>
<dbReference type="InterPro" id="IPR045174">
    <property type="entry name" value="Dof"/>
</dbReference>
<keyword evidence="4 9" id="KW-0805">Transcription regulation</keyword>
<comment type="subcellular location">
    <subcellularLocation>
        <location evidence="8 9">Nucleus</location>
    </subcellularLocation>
</comment>
<dbReference type="PANTHER" id="PTHR31992">
    <property type="entry name" value="DOF ZINC FINGER PROTEIN DOF1.4-RELATED"/>
    <property type="match status" value="1"/>
</dbReference>
<keyword evidence="6 9" id="KW-0804">Transcription</keyword>
<evidence type="ECO:0000313" key="12">
    <source>
        <dbReference type="EMBL" id="CAH9101731.1"/>
    </source>
</evidence>
<keyword evidence="7 8" id="KW-0539">Nucleus</keyword>
<dbReference type="GO" id="GO:0008270">
    <property type="term" value="F:zinc ion binding"/>
    <property type="evidence" value="ECO:0007669"/>
    <property type="project" value="UniProtKB-KW"/>
</dbReference>
<dbReference type="PANTHER" id="PTHR31992:SF316">
    <property type="entry name" value="DOF ZINC FINGER PROTEIN DOF1.2"/>
    <property type="match status" value="1"/>
</dbReference>
<evidence type="ECO:0000313" key="13">
    <source>
        <dbReference type="Proteomes" id="UP001152484"/>
    </source>
</evidence>
<dbReference type="OrthoDB" id="1927254at2759"/>
<dbReference type="Proteomes" id="UP001152484">
    <property type="component" value="Unassembled WGS sequence"/>
</dbReference>
<evidence type="ECO:0000256" key="7">
    <source>
        <dbReference type="ARBA" id="ARBA00023242"/>
    </source>
</evidence>
<dbReference type="GO" id="GO:0003677">
    <property type="term" value="F:DNA binding"/>
    <property type="evidence" value="ECO:0007669"/>
    <property type="project" value="UniProtKB-UniRule"/>
</dbReference>
<sequence>MDRIWKSNIEIAPNCPRCASTHTKFCYYNNYSLSQPRYFCKGCRRYWTKGGSLRNVPVGGGCRKGRPSSRPASRLEVERPPYRSPIATSPSDALHFPGESTRADHSGSGQRAFLPAPMFMEQGEGSLNQEAFINGGQERVFGVDGCDQNELHDELQALLLGEDGGQWSTTPEETPDMEWQPPIMMMMQPQQAQDDLGTFVGSGVDYWTGIGGSTCLAAAAVVNNDDVWGFYDLSSGSENFVWP</sequence>
<comment type="function">
    <text evidence="9">Transcription factor that binds specifically to a 5'-AA[AG]G-3' consensus core sequence.</text>
</comment>
<keyword evidence="1 9" id="KW-0479">Metal-binding</keyword>
<evidence type="ECO:0000256" key="8">
    <source>
        <dbReference type="PROSITE-ProRule" id="PRU00071"/>
    </source>
</evidence>
<evidence type="ECO:0000256" key="5">
    <source>
        <dbReference type="ARBA" id="ARBA00023125"/>
    </source>
</evidence>
<dbReference type="Pfam" id="PF02701">
    <property type="entry name" value="Zn_ribbon_Dof"/>
    <property type="match status" value="1"/>
</dbReference>
<dbReference type="PROSITE" id="PS50884">
    <property type="entry name" value="ZF_DOF_2"/>
    <property type="match status" value="1"/>
</dbReference>
<evidence type="ECO:0000256" key="10">
    <source>
        <dbReference type="SAM" id="MobiDB-lite"/>
    </source>
</evidence>
<evidence type="ECO:0000256" key="6">
    <source>
        <dbReference type="ARBA" id="ARBA00023163"/>
    </source>
</evidence>
<protein>
    <recommendedName>
        <fullName evidence="9">Dof zinc finger protein</fullName>
    </recommendedName>
</protein>
<evidence type="ECO:0000256" key="1">
    <source>
        <dbReference type="ARBA" id="ARBA00022723"/>
    </source>
</evidence>
<dbReference type="PROSITE" id="PS01361">
    <property type="entry name" value="ZF_DOF_1"/>
    <property type="match status" value="1"/>
</dbReference>
<dbReference type="AlphaFoldDB" id="A0A9P1EFN9"/>
<gene>
    <name evidence="12" type="ORF">CEURO_LOCUS15529</name>
</gene>
<keyword evidence="3 9" id="KW-0862">Zinc</keyword>
<comment type="caution">
    <text evidence="12">The sequence shown here is derived from an EMBL/GenBank/DDBJ whole genome shotgun (WGS) entry which is preliminary data.</text>
</comment>
<dbReference type="GO" id="GO:0003700">
    <property type="term" value="F:DNA-binding transcription factor activity"/>
    <property type="evidence" value="ECO:0007669"/>
    <property type="project" value="UniProtKB-UniRule"/>
</dbReference>
<evidence type="ECO:0000256" key="3">
    <source>
        <dbReference type="ARBA" id="ARBA00022833"/>
    </source>
</evidence>
<evidence type="ECO:0000256" key="9">
    <source>
        <dbReference type="RuleBase" id="RU369094"/>
    </source>
</evidence>
<reference evidence="12" key="1">
    <citation type="submission" date="2022-07" db="EMBL/GenBank/DDBJ databases">
        <authorList>
            <person name="Macas J."/>
            <person name="Novak P."/>
            <person name="Neumann P."/>
        </authorList>
    </citation>
    <scope>NUCLEOTIDE SEQUENCE</scope>
</reference>
<organism evidence="12 13">
    <name type="scientific">Cuscuta europaea</name>
    <name type="common">European dodder</name>
    <dbReference type="NCBI Taxonomy" id="41803"/>
    <lineage>
        <taxon>Eukaryota</taxon>
        <taxon>Viridiplantae</taxon>
        <taxon>Streptophyta</taxon>
        <taxon>Embryophyta</taxon>
        <taxon>Tracheophyta</taxon>
        <taxon>Spermatophyta</taxon>
        <taxon>Magnoliopsida</taxon>
        <taxon>eudicotyledons</taxon>
        <taxon>Gunneridae</taxon>
        <taxon>Pentapetalae</taxon>
        <taxon>asterids</taxon>
        <taxon>lamiids</taxon>
        <taxon>Solanales</taxon>
        <taxon>Convolvulaceae</taxon>
        <taxon>Cuscuteae</taxon>
        <taxon>Cuscuta</taxon>
        <taxon>Cuscuta subgen. Cuscuta</taxon>
    </lineage>
</organism>
<dbReference type="InterPro" id="IPR003851">
    <property type="entry name" value="Znf_Dof"/>
</dbReference>
<dbReference type="GO" id="GO:0005634">
    <property type="term" value="C:nucleus"/>
    <property type="evidence" value="ECO:0007669"/>
    <property type="project" value="UniProtKB-SubCell"/>
</dbReference>
<proteinExistence type="predicted"/>
<feature type="region of interest" description="Disordered" evidence="10">
    <location>
        <begin position="60"/>
        <end position="108"/>
    </location>
</feature>
<evidence type="ECO:0000256" key="4">
    <source>
        <dbReference type="ARBA" id="ARBA00023015"/>
    </source>
</evidence>
<accession>A0A9P1EFN9</accession>
<keyword evidence="5 8" id="KW-0238">DNA-binding</keyword>
<evidence type="ECO:0000259" key="11">
    <source>
        <dbReference type="PROSITE" id="PS50884"/>
    </source>
</evidence>